<keyword evidence="1" id="KW-1133">Transmembrane helix</keyword>
<dbReference type="Proteomes" id="UP000278143">
    <property type="component" value="Unassembled WGS sequence"/>
</dbReference>
<evidence type="ECO:0000313" key="3">
    <source>
        <dbReference type="Proteomes" id="UP000278143"/>
    </source>
</evidence>
<dbReference type="PANTHER" id="PTHR21092">
    <property type="entry name" value="NICASTRIN"/>
    <property type="match status" value="1"/>
</dbReference>
<organism evidence="2 3">
    <name type="scientific">Syncephalis pseudoplumigaleata</name>
    <dbReference type="NCBI Taxonomy" id="1712513"/>
    <lineage>
        <taxon>Eukaryota</taxon>
        <taxon>Fungi</taxon>
        <taxon>Fungi incertae sedis</taxon>
        <taxon>Zoopagomycota</taxon>
        <taxon>Zoopagomycotina</taxon>
        <taxon>Zoopagomycetes</taxon>
        <taxon>Zoopagales</taxon>
        <taxon>Piptocephalidaceae</taxon>
        <taxon>Syncephalis</taxon>
    </lineage>
</organism>
<evidence type="ECO:0000256" key="1">
    <source>
        <dbReference type="SAM" id="Phobius"/>
    </source>
</evidence>
<feature type="transmembrane region" description="Helical" evidence="1">
    <location>
        <begin position="126"/>
        <end position="145"/>
    </location>
</feature>
<dbReference type="InterPro" id="IPR008710">
    <property type="entry name" value="Nicastrin"/>
</dbReference>
<accession>A0A4P9YWD5</accession>
<keyword evidence="1" id="KW-0812">Transmembrane</keyword>
<sequence length="157" mass="17352">MHANQSTVDHPAKLIPAAANRYAVLDRKSITLPLLFIRSYLANATATQRGDTCKRDAECEKPSVCMVGRCIESYTRLHESYGTGLEFDSSRGYFVVADPSKPTWVESNWDVPGLRMFKKTSTTAQAVELVVGILFTLVAIAATYFGRRFVGKTLKVA</sequence>
<dbReference type="GO" id="GO:0005886">
    <property type="term" value="C:plasma membrane"/>
    <property type="evidence" value="ECO:0007669"/>
    <property type="project" value="TreeGrafter"/>
</dbReference>
<reference evidence="3" key="1">
    <citation type="journal article" date="2018" name="Nat. Microbiol.">
        <title>Leveraging single-cell genomics to expand the fungal tree of life.</title>
        <authorList>
            <person name="Ahrendt S.R."/>
            <person name="Quandt C.A."/>
            <person name="Ciobanu D."/>
            <person name="Clum A."/>
            <person name="Salamov A."/>
            <person name="Andreopoulos B."/>
            <person name="Cheng J.F."/>
            <person name="Woyke T."/>
            <person name="Pelin A."/>
            <person name="Henrissat B."/>
            <person name="Reynolds N.K."/>
            <person name="Benny G.L."/>
            <person name="Smith M.E."/>
            <person name="James T.Y."/>
            <person name="Grigoriev I.V."/>
        </authorList>
    </citation>
    <scope>NUCLEOTIDE SEQUENCE [LARGE SCALE GENOMIC DNA]</scope>
    <source>
        <strain evidence="3">Benny S71-1</strain>
    </source>
</reference>
<proteinExistence type="predicted"/>
<name>A0A4P9YWD5_9FUNG</name>
<dbReference type="OrthoDB" id="2281396at2759"/>
<gene>
    <name evidence="2" type="ORF">SYNPS1DRAFT_31036</name>
</gene>
<evidence type="ECO:0008006" key="4">
    <source>
        <dbReference type="Google" id="ProtNLM"/>
    </source>
</evidence>
<keyword evidence="3" id="KW-1185">Reference proteome</keyword>
<dbReference type="EMBL" id="KZ991169">
    <property type="protein sequence ID" value="RKP23250.1"/>
    <property type="molecule type" value="Genomic_DNA"/>
</dbReference>
<dbReference type="AlphaFoldDB" id="A0A4P9YWD5"/>
<evidence type="ECO:0000313" key="2">
    <source>
        <dbReference type="EMBL" id="RKP23250.1"/>
    </source>
</evidence>
<dbReference type="GO" id="GO:0016485">
    <property type="term" value="P:protein processing"/>
    <property type="evidence" value="ECO:0007669"/>
    <property type="project" value="InterPro"/>
</dbReference>
<keyword evidence="1" id="KW-0472">Membrane</keyword>
<dbReference type="PANTHER" id="PTHR21092:SF0">
    <property type="entry name" value="NICASTRIN"/>
    <property type="match status" value="1"/>
</dbReference>
<protein>
    <recommendedName>
        <fullName evidence="4">Nicastrin</fullName>
    </recommendedName>
</protein>